<sequence length="447" mass="50508">MDQAIDVVWRRANKLTVSEEVGSSGCRPQSRAIVLRPASRALAGRQPRTGPPYVRQDSTLVPDDSWPSCTLKNSANDTEVLHPGLKITLIICKEHYDLICANVSESRFYNTLTKEKRETWKCTLCVSKQPRTDNTNTPVRSAEDKITTKRGAATTSPHSQLDISMMDINCENNTSDNSRETGLSGSNLDVLIYELRLFREELSTTRRKIGELNVSLSNLVSRMDACETTIDKLNARVEKLEQRINRDPLILEPDNNTFLASMEQLKHEINDRDQELLLNDIELACIPEQKGENLTSIAITLAKKLGVNIGEQEVVCAMRVGRPPGQVDASLSSARPWTVVIRLARRAVRDEMLQAARVRRGVTTEGTGLPGTPRRFYVNERLTRVNRSIYRRARDIAGRLNWRFVWSRDGRVFVRQHQGDHAPRHRLRSEADLVRVFGPNAVHAVDK</sequence>
<accession>A0A9N9QVD2</accession>
<keyword evidence="1" id="KW-0175">Coiled coil</keyword>
<reference evidence="4" key="2">
    <citation type="submission" date="2022-10" db="EMBL/GenBank/DDBJ databases">
        <authorList>
            <consortium name="ENA_rothamsted_submissions"/>
            <consortium name="culmorum"/>
            <person name="King R."/>
        </authorList>
    </citation>
    <scope>NUCLEOTIDE SEQUENCE</scope>
</reference>
<evidence type="ECO:0000313" key="4">
    <source>
        <dbReference type="EMBL" id="CAG9784126.1"/>
    </source>
</evidence>
<evidence type="ECO:0000313" key="5">
    <source>
        <dbReference type="Proteomes" id="UP001153714"/>
    </source>
</evidence>
<dbReference type="Pfam" id="PF25298">
    <property type="entry name" value="Baculo_FP_2nd"/>
    <property type="match status" value="1"/>
</dbReference>
<evidence type="ECO:0000256" key="2">
    <source>
        <dbReference type="SAM" id="MobiDB-lite"/>
    </source>
</evidence>
<feature type="region of interest" description="Disordered" evidence="2">
    <location>
        <begin position="132"/>
        <end position="155"/>
    </location>
</feature>
<gene>
    <name evidence="4" type="ORF">DIATSA_LOCUS2238</name>
</gene>
<dbReference type="EMBL" id="OU893343">
    <property type="protein sequence ID" value="CAG9784126.1"/>
    <property type="molecule type" value="Genomic_DNA"/>
</dbReference>
<feature type="region of interest" description="Disordered" evidence="2">
    <location>
        <begin position="38"/>
        <end position="59"/>
    </location>
</feature>
<keyword evidence="5" id="KW-1185">Reference proteome</keyword>
<feature type="coiled-coil region" evidence="1">
    <location>
        <begin position="216"/>
        <end position="243"/>
    </location>
</feature>
<name>A0A9N9QVD2_9NEOP</name>
<dbReference type="OrthoDB" id="7477775at2759"/>
<dbReference type="AlphaFoldDB" id="A0A9N9QVD2"/>
<feature type="domain" description="FP protein C-terminal" evidence="3">
    <location>
        <begin position="383"/>
        <end position="435"/>
    </location>
</feature>
<dbReference type="Proteomes" id="UP001153714">
    <property type="component" value="Chromosome 12"/>
</dbReference>
<dbReference type="PANTHER" id="PTHR11505">
    <property type="entry name" value="L1 TRANSPOSABLE ELEMENT-RELATED"/>
    <property type="match status" value="1"/>
</dbReference>
<evidence type="ECO:0000256" key="1">
    <source>
        <dbReference type="SAM" id="Coils"/>
    </source>
</evidence>
<evidence type="ECO:0000259" key="3">
    <source>
        <dbReference type="Pfam" id="PF25298"/>
    </source>
</evidence>
<dbReference type="InterPro" id="IPR057251">
    <property type="entry name" value="FP_C"/>
</dbReference>
<proteinExistence type="predicted"/>
<organism evidence="4 5">
    <name type="scientific">Diatraea saccharalis</name>
    <name type="common">sugarcane borer</name>
    <dbReference type="NCBI Taxonomy" id="40085"/>
    <lineage>
        <taxon>Eukaryota</taxon>
        <taxon>Metazoa</taxon>
        <taxon>Ecdysozoa</taxon>
        <taxon>Arthropoda</taxon>
        <taxon>Hexapoda</taxon>
        <taxon>Insecta</taxon>
        <taxon>Pterygota</taxon>
        <taxon>Neoptera</taxon>
        <taxon>Endopterygota</taxon>
        <taxon>Lepidoptera</taxon>
        <taxon>Glossata</taxon>
        <taxon>Ditrysia</taxon>
        <taxon>Pyraloidea</taxon>
        <taxon>Crambidae</taxon>
        <taxon>Crambinae</taxon>
        <taxon>Diatraea</taxon>
    </lineage>
</organism>
<dbReference type="InterPro" id="IPR004244">
    <property type="entry name" value="Transposase_22"/>
</dbReference>
<protein>
    <recommendedName>
        <fullName evidence="3">FP protein C-terminal domain-containing protein</fullName>
    </recommendedName>
</protein>
<reference evidence="4" key="1">
    <citation type="submission" date="2021-12" db="EMBL/GenBank/DDBJ databases">
        <authorList>
            <person name="King R."/>
        </authorList>
    </citation>
    <scope>NUCLEOTIDE SEQUENCE</scope>
</reference>